<evidence type="ECO:0000313" key="2">
    <source>
        <dbReference type="EMBL" id="KAJ5460418.1"/>
    </source>
</evidence>
<dbReference type="Proteomes" id="UP001213681">
    <property type="component" value="Unassembled WGS sequence"/>
</dbReference>
<comment type="caution">
    <text evidence="2">The sequence shown here is derived from an EMBL/GenBank/DDBJ whole genome shotgun (WGS) entry which is preliminary data.</text>
</comment>
<dbReference type="InterPro" id="IPR011008">
    <property type="entry name" value="Dimeric_a/b-barrel"/>
</dbReference>
<dbReference type="RefSeq" id="XP_056769460.1">
    <property type="nucleotide sequence ID" value="XM_056905353.1"/>
</dbReference>
<dbReference type="Pfam" id="PF03992">
    <property type="entry name" value="ABM"/>
    <property type="match status" value="1"/>
</dbReference>
<feature type="domain" description="ABM" evidence="1">
    <location>
        <begin position="9"/>
        <end position="100"/>
    </location>
</feature>
<dbReference type="PROSITE" id="PS51725">
    <property type="entry name" value="ABM"/>
    <property type="match status" value="1"/>
</dbReference>
<keyword evidence="3" id="KW-1185">Reference proteome</keyword>
<proteinExistence type="predicted"/>
<dbReference type="GeneID" id="81595596"/>
<gene>
    <name evidence="2" type="ORF">N7458_001970</name>
</gene>
<evidence type="ECO:0000313" key="3">
    <source>
        <dbReference type="Proteomes" id="UP001213681"/>
    </source>
</evidence>
<reference evidence="2" key="1">
    <citation type="submission" date="2022-12" db="EMBL/GenBank/DDBJ databases">
        <authorList>
            <person name="Petersen C."/>
        </authorList>
    </citation>
    <scope>NUCLEOTIDE SEQUENCE</scope>
    <source>
        <strain evidence="2">IBT 16125</strain>
    </source>
</reference>
<dbReference type="Gene3D" id="3.30.70.100">
    <property type="match status" value="1"/>
</dbReference>
<organism evidence="2 3">
    <name type="scientific">Penicillium daleae</name>
    <dbReference type="NCBI Taxonomy" id="63821"/>
    <lineage>
        <taxon>Eukaryota</taxon>
        <taxon>Fungi</taxon>
        <taxon>Dikarya</taxon>
        <taxon>Ascomycota</taxon>
        <taxon>Pezizomycotina</taxon>
        <taxon>Eurotiomycetes</taxon>
        <taxon>Eurotiomycetidae</taxon>
        <taxon>Eurotiales</taxon>
        <taxon>Aspergillaceae</taxon>
        <taxon>Penicillium</taxon>
    </lineage>
</organism>
<protein>
    <recommendedName>
        <fullName evidence="1">ABM domain-containing protein</fullName>
    </recommendedName>
</protein>
<dbReference type="SUPFAM" id="SSF54909">
    <property type="entry name" value="Dimeric alpha+beta barrel"/>
    <property type="match status" value="1"/>
</dbReference>
<dbReference type="InterPro" id="IPR007138">
    <property type="entry name" value="ABM_dom"/>
</dbReference>
<reference evidence="2" key="2">
    <citation type="journal article" date="2023" name="IMA Fungus">
        <title>Comparative genomic study of the Penicillium genus elucidates a diverse pangenome and 15 lateral gene transfer events.</title>
        <authorList>
            <person name="Petersen C."/>
            <person name="Sorensen T."/>
            <person name="Nielsen M.R."/>
            <person name="Sondergaard T.E."/>
            <person name="Sorensen J.L."/>
            <person name="Fitzpatrick D.A."/>
            <person name="Frisvad J.C."/>
            <person name="Nielsen K.L."/>
        </authorList>
    </citation>
    <scope>NUCLEOTIDE SEQUENCE</scope>
    <source>
        <strain evidence="2">IBT 16125</strain>
    </source>
</reference>
<name>A0AAD6G6P4_9EURO</name>
<evidence type="ECO:0000259" key="1">
    <source>
        <dbReference type="PROSITE" id="PS51725"/>
    </source>
</evidence>
<accession>A0AAD6G6P4</accession>
<dbReference type="EMBL" id="JAPVEA010000002">
    <property type="protein sequence ID" value="KAJ5460418.1"/>
    <property type="molecule type" value="Genomic_DNA"/>
</dbReference>
<sequence length="111" mass="13145">MDYTVKTGFHIQVSLFIAPEKLETFFAAFKPVYDKTIAEPECIALDVFQPPDDPGHILLAETWDADMDWFLKKRASREDFKEYFAIIEPLFVKPREVKIFNRLLEFRKLEQ</sequence>
<dbReference type="AlphaFoldDB" id="A0AAD6G6P4"/>